<name>A0A1G7H3U3_9EURY</name>
<reference evidence="4" key="1">
    <citation type="submission" date="2016-10" db="EMBL/GenBank/DDBJ databases">
        <authorList>
            <person name="Varghese N."/>
            <person name="Submissions S."/>
        </authorList>
    </citation>
    <scope>NUCLEOTIDE SEQUENCE [LARGE SCALE GENOMIC DNA]</scope>
    <source>
        <strain evidence="4">IBRC-M 10760</strain>
    </source>
</reference>
<dbReference type="InterPro" id="IPR002372">
    <property type="entry name" value="PQQ_rpt_dom"/>
</dbReference>
<feature type="domain" description="Pyrrolo-quinoline quinone repeat" evidence="2">
    <location>
        <begin position="71"/>
        <end position="201"/>
    </location>
</feature>
<sequence>MRRRTYVATVGSVLAGGCLGLGGKDGRGTDDRTGTPAGTEASGGDRPVGFERQWTTELGIDSLDMAHVSAAVRDDTVYTTHDRGMSALSLADGDERWANPTQRTFDALTADEDGLYAIWTTGEVLAVDPDTGKARWERGESGDENTIYGPVVTTADHVAANGSDGVVVYEKTGGQRLTALDESPTLLAAHDGGFLVYSRAGLTRYEPDGTVDWRLDDAPSGFAVGAAVGDGTPVVAGERSVVAVDPADGTKRWERTVETDFNASVTTAGGVAFVSERFDPTTVSAFEIDSGTRLWTENRDGEVPFPTVGLDSAVVVEDDERAQARDHRTGEVLDSFGTGFNKFIMGTVGRGRTFVGVGRTVYCYHV</sequence>
<dbReference type="Proteomes" id="UP000199076">
    <property type="component" value="Unassembled WGS sequence"/>
</dbReference>
<organism evidence="3 4">
    <name type="scientific">Halorientalis regularis</name>
    <dbReference type="NCBI Taxonomy" id="660518"/>
    <lineage>
        <taxon>Archaea</taxon>
        <taxon>Methanobacteriati</taxon>
        <taxon>Methanobacteriota</taxon>
        <taxon>Stenosarchaea group</taxon>
        <taxon>Halobacteria</taxon>
        <taxon>Halobacteriales</taxon>
        <taxon>Haloarculaceae</taxon>
        <taxon>Halorientalis</taxon>
    </lineage>
</organism>
<feature type="region of interest" description="Disordered" evidence="1">
    <location>
        <begin position="21"/>
        <end position="48"/>
    </location>
</feature>
<dbReference type="InterPro" id="IPR015943">
    <property type="entry name" value="WD40/YVTN_repeat-like_dom_sf"/>
</dbReference>
<dbReference type="Gene3D" id="2.40.10.480">
    <property type="match status" value="1"/>
</dbReference>
<dbReference type="PANTHER" id="PTHR34512:SF30">
    <property type="entry name" value="OUTER MEMBRANE PROTEIN ASSEMBLY FACTOR BAMB"/>
    <property type="match status" value="1"/>
</dbReference>
<dbReference type="OrthoDB" id="239080at2157"/>
<dbReference type="SUPFAM" id="SSF50998">
    <property type="entry name" value="Quinoprotein alcohol dehydrogenase-like"/>
    <property type="match status" value="2"/>
</dbReference>
<dbReference type="EMBL" id="FNBK01000002">
    <property type="protein sequence ID" value="SDE95031.1"/>
    <property type="molecule type" value="Genomic_DNA"/>
</dbReference>
<evidence type="ECO:0000313" key="3">
    <source>
        <dbReference type="EMBL" id="SDE95031.1"/>
    </source>
</evidence>
<evidence type="ECO:0000313" key="4">
    <source>
        <dbReference type="Proteomes" id="UP000199076"/>
    </source>
</evidence>
<keyword evidence="4" id="KW-1185">Reference proteome</keyword>
<dbReference type="PANTHER" id="PTHR34512">
    <property type="entry name" value="CELL SURFACE PROTEIN"/>
    <property type="match status" value="1"/>
</dbReference>
<protein>
    <submittedName>
        <fullName evidence="3">Outer membrane protein assembly factor BamB, contains PQQ-like beta-propeller repeat</fullName>
    </submittedName>
</protein>
<evidence type="ECO:0000259" key="2">
    <source>
        <dbReference type="Pfam" id="PF13360"/>
    </source>
</evidence>
<dbReference type="Gene3D" id="2.130.10.10">
    <property type="entry name" value="YVTN repeat-like/Quinoprotein amine dehydrogenase"/>
    <property type="match status" value="1"/>
</dbReference>
<dbReference type="SMART" id="SM00564">
    <property type="entry name" value="PQQ"/>
    <property type="match status" value="4"/>
</dbReference>
<gene>
    <name evidence="3" type="ORF">SAMN05216218_102317</name>
</gene>
<dbReference type="AlphaFoldDB" id="A0A1G7H3U3"/>
<dbReference type="RefSeq" id="WP_092688348.1">
    <property type="nucleotide sequence ID" value="NZ_FNBK01000002.1"/>
</dbReference>
<accession>A0A1G7H3U3</accession>
<dbReference type="STRING" id="660518.SAMN05216218_102317"/>
<feature type="domain" description="Pyrrolo-quinoline quinone repeat" evidence="2">
    <location>
        <begin position="203"/>
        <end position="334"/>
    </location>
</feature>
<dbReference type="Pfam" id="PF13360">
    <property type="entry name" value="PQQ_2"/>
    <property type="match status" value="2"/>
</dbReference>
<dbReference type="PROSITE" id="PS51257">
    <property type="entry name" value="PROKAR_LIPOPROTEIN"/>
    <property type="match status" value="1"/>
</dbReference>
<evidence type="ECO:0000256" key="1">
    <source>
        <dbReference type="SAM" id="MobiDB-lite"/>
    </source>
</evidence>
<proteinExistence type="predicted"/>
<dbReference type="InterPro" id="IPR018391">
    <property type="entry name" value="PQQ_b-propeller_rpt"/>
</dbReference>
<dbReference type="InterPro" id="IPR011047">
    <property type="entry name" value="Quinoprotein_ADH-like_sf"/>
</dbReference>
<feature type="compositionally biased region" description="Basic and acidic residues" evidence="1">
    <location>
        <begin position="24"/>
        <end position="33"/>
    </location>
</feature>